<sequence length="77" mass="9167">KKDLNGYVRFYEFVSQITAFDDYEMERLCVFARHLLPLLRQEILEEDEIDLSAVMLTHYNLKAKRTQDLKLKEDAEG</sequence>
<organism evidence="1 2">
    <name type="scientific">Vibrio parahaemolyticus</name>
    <dbReference type="NCBI Taxonomy" id="670"/>
    <lineage>
        <taxon>Bacteria</taxon>
        <taxon>Pseudomonadati</taxon>
        <taxon>Pseudomonadota</taxon>
        <taxon>Gammaproteobacteria</taxon>
        <taxon>Vibrionales</taxon>
        <taxon>Vibrionaceae</taxon>
        <taxon>Vibrio</taxon>
    </lineage>
</organism>
<dbReference type="Proteomes" id="UP000555836">
    <property type="component" value="Unassembled WGS sequence"/>
</dbReference>
<evidence type="ECO:0000313" key="1">
    <source>
        <dbReference type="EMBL" id="NMU26897.1"/>
    </source>
</evidence>
<comment type="caution">
    <text evidence="1">The sequence shown here is derived from an EMBL/GenBank/DDBJ whole genome shotgun (WGS) entry which is preliminary data.</text>
</comment>
<gene>
    <name evidence="1" type="ORF">HKB21_14860</name>
</gene>
<evidence type="ECO:0000313" key="2">
    <source>
        <dbReference type="Proteomes" id="UP000555836"/>
    </source>
</evidence>
<name>A0A7Y0X6N8_VIBPH</name>
<reference evidence="1 2" key="1">
    <citation type="submission" date="2020-04" db="EMBL/GenBank/DDBJ databases">
        <title>Whole-genome sequencing of Vibrio spp. from China reveals different genetic environments of blaCTX-M-14 among diverse lineages.</title>
        <authorList>
            <person name="Zheng Z."/>
            <person name="Ye L."/>
            <person name="Chen S."/>
        </authorList>
    </citation>
    <scope>NUCLEOTIDE SEQUENCE [LARGE SCALE GENOMIC DNA]</scope>
    <source>
        <strain evidence="1 2">Vb0574</strain>
    </source>
</reference>
<feature type="non-terminal residue" evidence="1">
    <location>
        <position position="77"/>
    </location>
</feature>
<accession>A0A7Y0X6N8</accession>
<dbReference type="EMBL" id="JABCLD010001574">
    <property type="protein sequence ID" value="NMU26897.1"/>
    <property type="molecule type" value="Genomic_DNA"/>
</dbReference>
<dbReference type="AlphaFoldDB" id="A0A7Y0X6N8"/>
<feature type="non-terminal residue" evidence="1">
    <location>
        <position position="1"/>
    </location>
</feature>
<protein>
    <submittedName>
        <fullName evidence="1">Uncharacterized protein</fullName>
    </submittedName>
</protein>
<proteinExistence type="predicted"/>